<dbReference type="RefSeq" id="WP_043453999.1">
    <property type="nucleotide sequence ID" value="NZ_JWTB01000027.1"/>
</dbReference>
<organism evidence="3 4">
    <name type="scientific">Pseudarthrobacter phenanthrenivorans</name>
    <name type="common">Arthrobacter phenanthrenivorans</name>
    <dbReference type="NCBI Taxonomy" id="361575"/>
    <lineage>
        <taxon>Bacteria</taxon>
        <taxon>Bacillati</taxon>
        <taxon>Actinomycetota</taxon>
        <taxon>Actinomycetes</taxon>
        <taxon>Micrococcales</taxon>
        <taxon>Micrococcaceae</taxon>
        <taxon>Pseudarthrobacter</taxon>
    </lineage>
</organism>
<proteinExistence type="predicted"/>
<dbReference type="PANTHER" id="PTHR43818:SF11">
    <property type="entry name" value="BCDNA.GH03377"/>
    <property type="match status" value="1"/>
</dbReference>
<feature type="domain" description="Gfo/Idh/MocA-like oxidoreductase N-terminal" evidence="2">
    <location>
        <begin position="4"/>
        <end position="123"/>
    </location>
</feature>
<dbReference type="InterPro" id="IPR050463">
    <property type="entry name" value="Gfo/Idh/MocA_oxidrdct_glycsds"/>
</dbReference>
<evidence type="ECO:0000256" key="1">
    <source>
        <dbReference type="ARBA" id="ARBA00023002"/>
    </source>
</evidence>
<feature type="non-terminal residue" evidence="3">
    <location>
        <position position="140"/>
    </location>
</feature>
<evidence type="ECO:0000259" key="2">
    <source>
        <dbReference type="Pfam" id="PF01408"/>
    </source>
</evidence>
<gene>
    <name evidence="3" type="ORF">RM50_14085</name>
</gene>
<name>A0A0B4DNB5_PSEPS</name>
<dbReference type="AlphaFoldDB" id="A0A0B4DNB5"/>
<dbReference type="GO" id="GO:0000166">
    <property type="term" value="F:nucleotide binding"/>
    <property type="evidence" value="ECO:0007669"/>
    <property type="project" value="InterPro"/>
</dbReference>
<keyword evidence="1" id="KW-0560">Oxidoreductase</keyword>
<dbReference type="GO" id="GO:0016491">
    <property type="term" value="F:oxidoreductase activity"/>
    <property type="evidence" value="ECO:0007669"/>
    <property type="project" value="UniProtKB-KW"/>
</dbReference>
<reference evidence="3 4" key="1">
    <citation type="submission" date="2014-12" db="EMBL/GenBank/DDBJ databases">
        <title>Genome sequencing of Arthrobacter phenanthrenivorans SWC37.</title>
        <authorList>
            <person name="Tan P.W."/>
            <person name="Chan K.-G."/>
        </authorList>
    </citation>
    <scope>NUCLEOTIDE SEQUENCE [LARGE SCALE GENOMIC DNA]</scope>
    <source>
        <strain evidence="3 4">SWC37</strain>
    </source>
</reference>
<accession>A0A0B4DNB5</accession>
<dbReference type="Proteomes" id="UP000031196">
    <property type="component" value="Unassembled WGS sequence"/>
</dbReference>
<protein>
    <submittedName>
        <fullName evidence="3">Dehydrogenase</fullName>
    </submittedName>
</protein>
<dbReference type="PANTHER" id="PTHR43818">
    <property type="entry name" value="BCDNA.GH03377"/>
    <property type="match status" value="1"/>
</dbReference>
<dbReference type="InterPro" id="IPR000683">
    <property type="entry name" value="Gfo/Idh/MocA-like_OxRdtase_N"/>
</dbReference>
<evidence type="ECO:0000313" key="4">
    <source>
        <dbReference type="Proteomes" id="UP000031196"/>
    </source>
</evidence>
<dbReference type="Gene3D" id="3.40.50.720">
    <property type="entry name" value="NAD(P)-binding Rossmann-like Domain"/>
    <property type="match status" value="1"/>
</dbReference>
<sequence length="140" mass="14871">MTRLRVAMIGYGFMGAAHSQGWRTAPRVFDLPAEPEMAVLVGRNAEAVAAAAQKWGWAESATDWREVVARDDIDVVDIVTPGDSHAEIAIAALEAGKHVLCEKPLANTVAEAESMAEAAGKAAALGIRAMVGFTYRRVPP</sequence>
<dbReference type="EMBL" id="JWTB01000027">
    <property type="protein sequence ID" value="KIC65910.1"/>
    <property type="molecule type" value="Genomic_DNA"/>
</dbReference>
<comment type="caution">
    <text evidence="3">The sequence shown here is derived from an EMBL/GenBank/DDBJ whole genome shotgun (WGS) entry which is preliminary data.</text>
</comment>
<evidence type="ECO:0000313" key="3">
    <source>
        <dbReference type="EMBL" id="KIC65910.1"/>
    </source>
</evidence>
<dbReference type="Pfam" id="PF01408">
    <property type="entry name" value="GFO_IDH_MocA"/>
    <property type="match status" value="1"/>
</dbReference>
<dbReference type="SUPFAM" id="SSF51735">
    <property type="entry name" value="NAD(P)-binding Rossmann-fold domains"/>
    <property type="match status" value="1"/>
</dbReference>
<dbReference type="InterPro" id="IPR036291">
    <property type="entry name" value="NAD(P)-bd_dom_sf"/>
</dbReference>